<dbReference type="Proteomes" id="UP000191116">
    <property type="component" value="Unassembled WGS sequence"/>
</dbReference>
<evidence type="ECO:0000313" key="1">
    <source>
        <dbReference type="EMBL" id="SKA52591.1"/>
    </source>
</evidence>
<protein>
    <submittedName>
        <fullName evidence="1">Uncharacterized protein</fullName>
    </submittedName>
</protein>
<accession>A0A1T4UJC9</accession>
<organism evidence="1 2">
    <name type="scientific">Photobacterium toruni</name>
    <dbReference type="NCBI Taxonomy" id="1935446"/>
    <lineage>
        <taxon>Bacteria</taxon>
        <taxon>Pseudomonadati</taxon>
        <taxon>Pseudomonadota</taxon>
        <taxon>Gammaproteobacteria</taxon>
        <taxon>Vibrionales</taxon>
        <taxon>Vibrionaceae</taxon>
        <taxon>Photobacterium</taxon>
    </lineage>
</organism>
<dbReference type="AlphaFoldDB" id="A0A1T4UJC9"/>
<reference evidence="1 2" key="1">
    <citation type="submission" date="2017-02" db="EMBL/GenBank/DDBJ databases">
        <authorList>
            <person name="Peterson S.W."/>
        </authorList>
    </citation>
    <scope>NUCLEOTIDE SEQUENCE [LARGE SCALE GENOMIC DNA]</scope>
    <source>
        <strain evidence="1 2">CECT 9189</strain>
    </source>
</reference>
<dbReference type="RefSeq" id="WP_262054100.1">
    <property type="nucleotide sequence ID" value="NZ_AP024857.1"/>
</dbReference>
<proteinExistence type="predicted"/>
<gene>
    <name evidence="1" type="ORF">CZ814_03306</name>
</gene>
<sequence>MTLLIIMLVVRKMDFNREKMMVKRMVQANFQHGWQFRLEIEKQPLDFDLFVKDVSYGPVEIEYEPLKLGAIQIQVPTGVLPVSISMTVRDHDDERIYKWFTEWKDLVVNPDGTVNPPMHPDFKWLREWKKHTLVHDAKGFVEVLSETYLVAPVQMGDITQSYDDHGFKEFPITVIQYRS</sequence>
<name>A0A1T4UJC9_9GAMM</name>
<dbReference type="EMBL" id="FUWP01000025">
    <property type="protein sequence ID" value="SKA52591.1"/>
    <property type="molecule type" value="Genomic_DNA"/>
</dbReference>
<evidence type="ECO:0000313" key="2">
    <source>
        <dbReference type="Proteomes" id="UP000191116"/>
    </source>
</evidence>